<sequence length="99" mass="10731">MASPEGTIETTESSDQAFPAADVDKELNPSRNKDFEVDPVSSQMVTSLEIKEQAEAAKKQKEPEKKDRLQTLKSAIIVSGIIVAVAGAVFAITKKLKEK</sequence>
<dbReference type="PANTHER" id="PTHR37741">
    <property type="entry name" value="TRANSMEMBRANE PROTEIN"/>
    <property type="match status" value="1"/>
</dbReference>
<feature type="compositionally biased region" description="Basic and acidic residues" evidence="1">
    <location>
        <begin position="22"/>
        <end position="36"/>
    </location>
</feature>
<dbReference type="PANTHER" id="PTHR37741:SF1">
    <property type="entry name" value="TRANSMEMBRANE PROTEIN"/>
    <property type="match status" value="1"/>
</dbReference>
<accession>A0A5B6ZFN2</accession>
<protein>
    <submittedName>
        <fullName evidence="3">Uncharacterized protein</fullName>
    </submittedName>
</protein>
<dbReference type="AlphaFoldDB" id="A0A5B6ZFN2"/>
<feature type="transmembrane region" description="Helical" evidence="2">
    <location>
        <begin position="74"/>
        <end position="93"/>
    </location>
</feature>
<proteinExistence type="predicted"/>
<name>A0A5B6ZFN2_DAVIN</name>
<reference evidence="3" key="1">
    <citation type="submission" date="2019-08" db="EMBL/GenBank/DDBJ databases">
        <title>Reference gene set and small RNA set construction with multiple tissues from Davidia involucrata Baill.</title>
        <authorList>
            <person name="Yang H."/>
            <person name="Zhou C."/>
            <person name="Li G."/>
            <person name="Wang J."/>
            <person name="Gao P."/>
            <person name="Wang M."/>
            <person name="Wang R."/>
            <person name="Zhao Y."/>
        </authorList>
    </citation>
    <scope>NUCLEOTIDE SEQUENCE</scope>
    <source>
        <tissue evidence="3">Mixed with DoveR01_LX</tissue>
    </source>
</reference>
<keyword evidence="2" id="KW-0812">Transmembrane</keyword>
<evidence type="ECO:0000256" key="1">
    <source>
        <dbReference type="SAM" id="MobiDB-lite"/>
    </source>
</evidence>
<keyword evidence="2" id="KW-1133">Transmembrane helix</keyword>
<keyword evidence="2" id="KW-0472">Membrane</keyword>
<organism evidence="3">
    <name type="scientific">Davidia involucrata</name>
    <name type="common">Dove tree</name>
    <dbReference type="NCBI Taxonomy" id="16924"/>
    <lineage>
        <taxon>Eukaryota</taxon>
        <taxon>Viridiplantae</taxon>
        <taxon>Streptophyta</taxon>
        <taxon>Embryophyta</taxon>
        <taxon>Tracheophyta</taxon>
        <taxon>Spermatophyta</taxon>
        <taxon>Magnoliopsida</taxon>
        <taxon>eudicotyledons</taxon>
        <taxon>Gunneridae</taxon>
        <taxon>Pentapetalae</taxon>
        <taxon>asterids</taxon>
        <taxon>Cornales</taxon>
        <taxon>Nyssaceae</taxon>
        <taxon>Davidia</taxon>
    </lineage>
</organism>
<evidence type="ECO:0000256" key="2">
    <source>
        <dbReference type="SAM" id="Phobius"/>
    </source>
</evidence>
<gene>
    <name evidence="3" type="ORF">Din_011577</name>
</gene>
<evidence type="ECO:0000313" key="3">
    <source>
        <dbReference type="EMBL" id="MPA42136.1"/>
    </source>
</evidence>
<dbReference type="EMBL" id="GHES01011577">
    <property type="protein sequence ID" value="MPA42136.1"/>
    <property type="molecule type" value="Transcribed_RNA"/>
</dbReference>
<feature type="region of interest" description="Disordered" evidence="1">
    <location>
        <begin position="1"/>
        <end position="42"/>
    </location>
</feature>